<dbReference type="AlphaFoldDB" id="A0A1X6N5C7"/>
<dbReference type="OrthoDB" id="2745769at2759"/>
<protein>
    <recommendedName>
        <fullName evidence="1">F-box domain-containing protein</fullName>
    </recommendedName>
</protein>
<evidence type="ECO:0000313" key="2">
    <source>
        <dbReference type="EMBL" id="OSX63817.1"/>
    </source>
</evidence>
<evidence type="ECO:0000313" key="3">
    <source>
        <dbReference type="Proteomes" id="UP000194127"/>
    </source>
</evidence>
<dbReference type="RefSeq" id="XP_024340611.1">
    <property type="nucleotide sequence ID" value="XM_024484818.1"/>
</dbReference>
<dbReference type="SUPFAM" id="SSF52047">
    <property type="entry name" value="RNI-like"/>
    <property type="match status" value="1"/>
</dbReference>
<reference evidence="2 3" key="1">
    <citation type="submission" date="2017-04" db="EMBL/GenBank/DDBJ databases">
        <title>Genome Sequence of the Model Brown-Rot Fungus Postia placenta SB12.</title>
        <authorList>
            <consortium name="DOE Joint Genome Institute"/>
            <person name="Gaskell J."/>
            <person name="Kersten P."/>
            <person name="Larrondo L.F."/>
            <person name="Canessa P."/>
            <person name="Martinez D."/>
            <person name="Hibbett D."/>
            <person name="Schmoll M."/>
            <person name="Kubicek C.P."/>
            <person name="Martinez A.T."/>
            <person name="Yadav J."/>
            <person name="Master E."/>
            <person name="Magnuson J.K."/>
            <person name="James T."/>
            <person name="Yaver D."/>
            <person name="Berka R."/>
            <person name="Labutti K."/>
            <person name="Lipzen A."/>
            <person name="Aerts A."/>
            <person name="Barry K."/>
            <person name="Henrissat B."/>
            <person name="Blanchette R."/>
            <person name="Grigoriev I."/>
            <person name="Cullen D."/>
        </authorList>
    </citation>
    <scope>NUCLEOTIDE SEQUENCE [LARGE SCALE GENOMIC DNA]</scope>
    <source>
        <strain evidence="2 3">MAD-698-R-SB12</strain>
    </source>
</reference>
<dbReference type="PROSITE" id="PS50181">
    <property type="entry name" value="FBOX"/>
    <property type="match status" value="1"/>
</dbReference>
<feature type="domain" description="F-box" evidence="1">
    <location>
        <begin position="43"/>
        <end position="89"/>
    </location>
</feature>
<sequence>MDFPLQAIYRIISWNLLSLIYRYHYFTSLIDRTCARVLGLPPESGFLKLNEDILRDIISYLAPLDAFRLSRATRVVRDIARPRALYSVTMHRTSDYGHDYRRVTKFCDYMLDDICCRLIHLHELNLHITFGADSDHSGDIELQEARKDATGRLVVLLQKACNLQSIRLEAFFTLIRMEPNIRPAIVALPSLRNLDISLFRNTMLAEDRDGGIRYDTTYEHGRNWVSMREAICAIRNMQINTLELENLQRESPGEYPDTLDFSFPSVRELVLDKCHFSMAMLIHVFPNLRVLRVAEPPLTQYDAFWVDFDDADASFWSSLDHVEGPSEFFEKWSPTFPIHCVSLTDQLAGSDVMPVSNPRIVRDTILRLVQQTNPRALAFPVLVDSEPTQPAAYHDPPTPGSPRYHNLKADPGQADHFWAPFVASASGLRILNLTLRVPPSTEDLMAVLKPYMAILRRVFRRLPGLELVRLAVIYDTHQEKSFADWLPVLIAPARAEWLPASVTPDQVDRLASRLLKTSVRCLSLSFTAWRHRKVKGGTRVIVGCAAWEVLPNSQGVNTLERITEAREEEIYGQIMASDPDLITAL</sequence>
<evidence type="ECO:0000259" key="1">
    <source>
        <dbReference type="PROSITE" id="PS50181"/>
    </source>
</evidence>
<accession>A0A1X6N5C7</accession>
<organism evidence="2 3">
    <name type="scientific">Postia placenta MAD-698-R-SB12</name>
    <dbReference type="NCBI Taxonomy" id="670580"/>
    <lineage>
        <taxon>Eukaryota</taxon>
        <taxon>Fungi</taxon>
        <taxon>Dikarya</taxon>
        <taxon>Basidiomycota</taxon>
        <taxon>Agaricomycotina</taxon>
        <taxon>Agaricomycetes</taxon>
        <taxon>Polyporales</taxon>
        <taxon>Adustoporiaceae</taxon>
        <taxon>Rhodonia</taxon>
    </lineage>
</organism>
<dbReference type="EMBL" id="KZ110594">
    <property type="protein sequence ID" value="OSX63817.1"/>
    <property type="molecule type" value="Genomic_DNA"/>
</dbReference>
<keyword evidence="3" id="KW-1185">Reference proteome</keyword>
<name>A0A1X6N5C7_9APHY</name>
<dbReference type="InterPro" id="IPR001810">
    <property type="entry name" value="F-box_dom"/>
</dbReference>
<proteinExistence type="predicted"/>
<dbReference type="Proteomes" id="UP000194127">
    <property type="component" value="Unassembled WGS sequence"/>
</dbReference>
<dbReference type="GeneID" id="36329767"/>
<gene>
    <name evidence="2" type="ORF">POSPLADRAFT_1137664</name>
</gene>